<protein>
    <submittedName>
        <fullName evidence="1">Uncharacterized protein</fullName>
    </submittedName>
</protein>
<dbReference type="EMBL" id="GGEC01000495">
    <property type="protein sequence ID" value="MBW80978.1"/>
    <property type="molecule type" value="Transcribed_RNA"/>
</dbReference>
<sequence>MVKEAILPMLGKMIKEKSSITRSKIICVNDVFFGVKKKESFLNDFIVKIVIYSYTLL</sequence>
<evidence type="ECO:0000313" key="1">
    <source>
        <dbReference type="EMBL" id="MBW80978.1"/>
    </source>
</evidence>
<organism evidence="1">
    <name type="scientific">Rhizophora mucronata</name>
    <name type="common">Asiatic mangrove</name>
    <dbReference type="NCBI Taxonomy" id="61149"/>
    <lineage>
        <taxon>Eukaryota</taxon>
        <taxon>Viridiplantae</taxon>
        <taxon>Streptophyta</taxon>
        <taxon>Embryophyta</taxon>
        <taxon>Tracheophyta</taxon>
        <taxon>Spermatophyta</taxon>
        <taxon>Magnoliopsida</taxon>
        <taxon>eudicotyledons</taxon>
        <taxon>Gunneridae</taxon>
        <taxon>Pentapetalae</taxon>
        <taxon>rosids</taxon>
        <taxon>fabids</taxon>
        <taxon>Malpighiales</taxon>
        <taxon>Rhizophoraceae</taxon>
        <taxon>Rhizophora</taxon>
    </lineage>
</organism>
<accession>A0A2P2IIB9</accession>
<dbReference type="AlphaFoldDB" id="A0A2P2IIB9"/>
<name>A0A2P2IIB9_RHIMU</name>
<reference evidence="1" key="1">
    <citation type="submission" date="2018-02" db="EMBL/GenBank/DDBJ databases">
        <title>Rhizophora mucronata_Transcriptome.</title>
        <authorList>
            <person name="Meera S.P."/>
            <person name="Sreeshan A."/>
            <person name="Augustine A."/>
        </authorList>
    </citation>
    <scope>NUCLEOTIDE SEQUENCE</scope>
    <source>
        <tissue evidence="1">Leaf</tissue>
    </source>
</reference>
<proteinExistence type="predicted"/>